<dbReference type="Gene3D" id="3.30.460.40">
    <property type="match status" value="1"/>
</dbReference>
<dbReference type="InterPro" id="IPR043519">
    <property type="entry name" value="NT_sf"/>
</dbReference>
<dbReference type="KEGG" id="thao:NI17_001705"/>
<evidence type="ECO:0000259" key="1">
    <source>
        <dbReference type="Pfam" id="PF04972"/>
    </source>
</evidence>
<dbReference type="InterPro" id="IPR039498">
    <property type="entry name" value="NTP_transf_5"/>
</dbReference>
<dbReference type="OrthoDB" id="3394845at2"/>
<proteinExistence type="predicted"/>
<feature type="domain" description="BON" evidence="1">
    <location>
        <begin position="199"/>
        <end position="261"/>
    </location>
</feature>
<dbReference type="Pfam" id="PF14907">
    <property type="entry name" value="NTP_transf_5"/>
    <property type="match status" value="1"/>
</dbReference>
<dbReference type="Proteomes" id="UP000265719">
    <property type="component" value="Chromosome"/>
</dbReference>
<name>A0A399G0Y3_9ACTN</name>
<accession>A0A399G0Y3</accession>
<evidence type="ECO:0000313" key="2">
    <source>
        <dbReference type="EMBL" id="UOE19996.1"/>
    </source>
</evidence>
<sequence length="273" mass="30210">MEHEPQIQDLLTTLKRVAGAFKADGVPFALSGGFAAFARGAPPSRHDVDFAVLPEDAERALEVLAKAGLRPTDAVEDWLVKAYDGEILVDLIHSPADVPITSAMLDRATLLKVNSVHVPVLDATDLMIMRLRAFTEHECDFSGPLVTARALREQVDWARVCVETGGSPYARAFLVLLSRLGVISGKESGMPHEPPQYVAGHLQQALAEDPRTAEQGIRVRVVEDDIYLSGQVTCSRRRDRVLEVARERMPEYRVHDELSVVRFDGPVREERLT</sequence>
<gene>
    <name evidence="2" type="ORF">NI17_001705</name>
</gene>
<protein>
    <submittedName>
        <fullName evidence="2">Nucleotidyltransferase</fullName>
    </submittedName>
</protein>
<keyword evidence="3" id="KW-1185">Reference proteome</keyword>
<evidence type="ECO:0000313" key="3">
    <source>
        <dbReference type="Proteomes" id="UP000265719"/>
    </source>
</evidence>
<dbReference type="EMBL" id="CP063196">
    <property type="protein sequence ID" value="UOE19996.1"/>
    <property type="molecule type" value="Genomic_DNA"/>
</dbReference>
<dbReference type="AlphaFoldDB" id="A0A399G0Y3"/>
<organism evidence="2 3">
    <name type="scientific">Thermobifida halotolerans</name>
    <dbReference type="NCBI Taxonomy" id="483545"/>
    <lineage>
        <taxon>Bacteria</taxon>
        <taxon>Bacillati</taxon>
        <taxon>Actinomycetota</taxon>
        <taxon>Actinomycetes</taxon>
        <taxon>Streptosporangiales</taxon>
        <taxon>Nocardiopsidaceae</taxon>
        <taxon>Thermobifida</taxon>
    </lineage>
</organism>
<reference evidence="2" key="1">
    <citation type="submission" date="2020-10" db="EMBL/GenBank/DDBJ databases">
        <title>De novo genome project of the cellulose decomposer Thermobifida halotolerans type strain.</title>
        <authorList>
            <person name="Nagy I."/>
            <person name="Horvath B."/>
            <person name="Kukolya J."/>
            <person name="Nagy I."/>
            <person name="Orsini M."/>
        </authorList>
    </citation>
    <scope>NUCLEOTIDE SEQUENCE</scope>
    <source>
        <strain evidence="2">DSM 44931</strain>
    </source>
</reference>
<dbReference type="InterPro" id="IPR007055">
    <property type="entry name" value="BON_dom"/>
</dbReference>
<dbReference type="SUPFAM" id="SSF81301">
    <property type="entry name" value="Nucleotidyltransferase"/>
    <property type="match status" value="1"/>
</dbReference>
<dbReference type="RefSeq" id="WP_068694096.1">
    <property type="nucleotide sequence ID" value="NZ_CP063196.1"/>
</dbReference>
<dbReference type="Pfam" id="PF04972">
    <property type="entry name" value="BON"/>
    <property type="match status" value="1"/>
</dbReference>